<name>A0A5J4VCE5_9EUKA</name>
<dbReference type="EMBL" id="SNRW01008048">
    <property type="protein sequence ID" value="KAA6380200.1"/>
    <property type="molecule type" value="Genomic_DNA"/>
</dbReference>
<dbReference type="AlphaFoldDB" id="A0A5J4VCE5"/>
<evidence type="ECO:0000313" key="1">
    <source>
        <dbReference type="EMBL" id="KAA6380200.1"/>
    </source>
</evidence>
<gene>
    <name evidence="1" type="ORF">EZS28_024274</name>
</gene>
<accession>A0A5J4VCE5</accession>
<reference evidence="1 2" key="1">
    <citation type="submission" date="2019-03" db="EMBL/GenBank/DDBJ databases">
        <title>Single cell metagenomics reveals metabolic interactions within the superorganism composed of flagellate Streblomastix strix and complex community of Bacteroidetes bacteria on its surface.</title>
        <authorList>
            <person name="Treitli S.C."/>
            <person name="Kolisko M."/>
            <person name="Husnik F."/>
            <person name="Keeling P."/>
            <person name="Hampl V."/>
        </authorList>
    </citation>
    <scope>NUCLEOTIDE SEQUENCE [LARGE SCALE GENOMIC DNA]</scope>
    <source>
        <strain evidence="1">ST1C</strain>
    </source>
</reference>
<sequence>MRNRAEIDENIFGIDMESEGNEQKNVRGKKVKIDTSFEEQVQCNIQEQKHKDKITSSAGQQTATVLSELIKIA</sequence>
<comment type="caution">
    <text evidence="1">The sequence shown here is derived from an EMBL/GenBank/DDBJ whole genome shotgun (WGS) entry which is preliminary data.</text>
</comment>
<organism evidence="1 2">
    <name type="scientific">Streblomastix strix</name>
    <dbReference type="NCBI Taxonomy" id="222440"/>
    <lineage>
        <taxon>Eukaryota</taxon>
        <taxon>Metamonada</taxon>
        <taxon>Preaxostyla</taxon>
        <taxon>Oxymonadida</taxon>
        <taxon>Streblomastigidae</taxon>
        <taxon>Streblomastix</taxon>
    </lineage>
</organism>
<evidence type="ECO:0000313" key="2">
    <source>
        <dbReference type="Proteomes" id="UP000324800"/>
    </source>
</evidence>
<protein>
    <submittedName>
        <fullName evidence="1">Uncharacterized protein</fullName>
    </submittedName>
</protein>
<proteinExistence type="predicted"/>
<dbReference type="Proteomes" id="UP000324800">
    <property type="component" value="Unassembled WGS sequence"/>
</dbReference>